<accession>A0A8H8QXJ4</accession>
<keyword evidence="10" id="KW-1185">Reference proteome</keyword>
<feature type="compositionally biased region" description="Basic residues" evidence="8">
    <location>
        <begin position="635"/>
        <end position="644"/>
    </location>
</feature>
<dbReference type="Pfam" id="PF13424">
    <property type="entry name" value="TPR_12"/>
    <property type="match status" value="1"/>
</dbReference>
<keyword evidence="5 7" id="KW-0802">TPR repeat</keyword>
<dbReference type="GO" id="GO:0031145">
    <property type="term" value="P:anaphase-promoting complex-dependent catabolic process"/>
    <property type="evidence" value="ECO:0007669"/>
    <property type="project" value="TreeGrafter"/>
</dbReference>
<evidence type="ECO:0000313" key="10">
    <source>
        <dbReference type="Proteomes" id="UP000431533"/>
    </source>
</evidence>
<comment type="caution">
    <text evidence="9">The sequence shown here is derived from an EMBL/GenBank/DDBJ whole genome shotgun (WGS) entry which is preliminary data.</text>
</comment>
<dbReference type="Pfam" id="PF13181">
    <property type="entry name" value="TPR_8"/>
    <property type="match status" value="1"/>
</dbReference>
<organism evidence="9 10">
    <name type="scientific">Lachnellula hyalina</name>
    <dbReference type="NCBI Taxonomy" id="1316788"/>
    <lineage>
        <taxon>Eukaryota</taxon>
        <taxon>Fungi</taxon>
        <taxon>Dikarya</taxon>
        <taxon>Ascomycota</taxon>
        <taxon>Pezizomycotina</taxon>
        <taxon>Leotiomycetes</taxon>
        <taxon>Helotiales</taxon>
        <taxon>Lachnaceae</taxon>
        <taxon>Lachnellula</taxon>
    </lineage>
</organism>
<keyword evidence="4" id="KW-0833">Ubl conjugation pathway</keyword>
<evidence type="ECO:0000256" key="3">
    <source>
        <dbReference type="ARBA" id="ARBA00022776"/>
    </source>
</evidence>
<dbReference type="InterPro" id="IPR019734">
    <property type="entry name" value="TPR_rpt"/>
</dbReference>
<dbReference type="PANTHER" id="PTHR12558:SF9">
    <property type="entry name" value="CELL DIVISION CYCLE PROTEIN 16 HOMOLOG"/>
    <property type="match status" value="1"/>
</dbReference>
<feature type="region of interest" description="Disordered" evidence="8">
    <location>
        <begin position="146"/>
        <end position="183"/>
    </location>
</feature>
<keyword evidence="6" id="KW-0131">Cell cycle</keyword>
<dbReference type="GO" id="GO:0045842">
    <property type="term" value="P:positive regulation of mitotic metaphase/anaphase transition"/>
    <property type="evidence" value="ECO:0007669"/>
    <property type="project" value="TreeGrafter"/>
</dbReference>
<dbReference type="EMBL" id="QGMH01000172">
    <property type="protein sequence ID" value="TVY23580.1"/>
    <property type="molecule type" value="Genomic_DNA"/>
</dbReference>
<gene>
    <name evidence="9" type="primary">cut9</name>
    <name evidence="9" type="ORF">LHYA1_G007536</name>
</gene>
<name>A0A8H8QXJ4_9HELO</name>
<evidence type="ECO:0000313" key="9">
    <source>
        <dbReference type="EMBL" id="TVY23580.1"/>
    </source>
</evidence>
<dbReference type="GeneID" id="41987734"/>
<feature type="region of interest" description="Disordered" evidence="8">
    <location>
        <begin position="635"/>
        <end position="664"/>
    </location>
</feature>
<dbReference type="GO" id="GO:0005737">
    <property type="term" value="C:cytoplasm"/>
    <property type="evidence" value="ECO:0007669"/>
    <property type="project" value="TreeGrafter"/>
</dbReference>
<dbReference type="PROSITE" id="PS50005">
    <property type="entry name" value="TPR"/>
    <property type="match status" value="2"/>
</dbReference>
<dbReference type="Proteomes" id="UP000431533">
    <property type="component" value="Unassembled WGS sequence"/>
</dbReference>
<dbReference type="GO" id="GO:0005680">
    <property type="term" value="C:anaphase-promoting complex"/>
    <property type="evidence" value="ECO:0007669"/>
    <property type="project" value="TreeGrafter"/>
</dbReference>
<dbReference type="Gene3D" id="1.25.40.10">
    <property type="entry name" value="Tetratricopeptide repeat domain"/>
    <property type="match status" value="1"/>
</dbReference>
<feature type="compositionally biased region" description="Basic and acidic residues" evidence="8">
    <location>
        <begin position="170"/>
        <end position="181"/>
    </location>
</feature>
<keyword evidence="1" id="KW-0132">Cell division</keyword>
<dbReference type="GO" id="GO:0051301">
    <property type="term" value="P:cell division"/>
    <property type="evidence" value="ECO:0007669"/>
    <property type="project" value="UniProtKB-KW"/>
</dbReference>
<evidence type="ECO:0000256" key="2">
    <source>
        <dbReference type="ARBA" id="ARBA00022737"/>
    </source>
</evidence>
<proteinExistence type="predicted"/>
<evidence type="ECO:0000256" key="7">
    <source>
        <dbReference type="PROSITE-ProRule" id="PRU00339"/>
    </source>
</evidence>
<dbReference type="SMART" id="SM00028">
    <property type="entry name" value="TPR"/>
    <property type="match status" value="8"/>
</dbReference>
<feature type="repeat" description="TPR" evidence="7">
    <location>
        <begin position="374"/>
        <end position="407"/>
    </location>
</feature>
<evidence type="ECO:0000256" key="6">
    <source>
        <dbReference type="ARBA" id="ARBA00023306"/>
    </source>
</evidence>
<dbReference type="AlphaFoldDB" id="A0A8H8QXJ4"/>
<dbReference type="GO" id="GO:0016567">
    <property type="term" value="P:protein ubiquitination"/>
    <property type="evidence" value="ECO:0007669"/>
    <property type="project" value="TreeGrafter"/>
</dbReference>
<dbReference type="Pfam" id="PF12895">
    <property type="entry name" value="ANAPC3"/>
    <property type="match status" value="1"/>
</dbReference>
<feature type="compositionally biased region" description="Basic residues" evidence="8">
    <location>
        <begin position="151"/>
        <end position="168"/>
    </location>
</feature>
<evidence type="ECO:0000256" key="1">
    <source>
        <dbReference type="ARBA" id="ARBA00022618"/>
    </source>
</evidence>
<evidence type="ECO:0000256" key="5">
    <source>
        <dbReference type="ARBA" id="ARBA00022803"/>
    </source>
</evidence>
<evidence type="ECO:0000256" key="4">
    <source>
        <dbReference type="ARBA" id="ARBA00022786"/>
    </source>
</evidence>
<dbReference type="OrthoDB" id="10006270at2759"/>
<reference evidence="9 10" key="1">
    <citation type="submission" date="2018-05" db="EMBL/GenBank/DDBJ databases">
        <title>Genome sequencing and assembly of the regulated plant pathogen Lachnellula willkommii and related sister species for the development of diagnostic species identification markers.</title>
        <authorList>
            <person name="Giroux E."/>
            <person name="Bilodeau G."/>
        </authorList>
    </citation>
    <scope>NUCLEOTIDE SEQUENCE [LARGE SCALE GENOMIC DNA]</scope>
    <source>
        <strain evidence="9 10">CBS 185.66</strain>
    </source>
</reference>
<dbReference type="RefSeq" id="XP_031002368.1">
    <property type="nucleotide sequence ID" value="XM_031152465.1"/>
</dbReference>
<dbReference type="SUPFAM" id="SSF48452">
    <property type="entry name" value="TPR-like"/>
    <property type="match status" value="2"/>
</dbReference>
<feature type="non-terminal residue" evidence="9">
    <location>
        <position position="1"/>
    </location>
</feature>
<evidence type="ECO:0000256" key="8">
    <source>
        <dbReference type="SAM" id="MobiDB-lite"/>
    </source>
</evidence>
<keyword evidence="2" id="KW-0677">Repeat</keyword>
<dbReference type="InterPro" id="IPR011990">
    <property type="entry name" value="TPR-like_helical_dom_sf"/>
</dbReference>
<sequence>TRLPPICQRQQQQTGFASRKYQNPTFSWTTTYDPTDTFTHATKLGMEKFLRDWRQDALNKHQYDSAIFIGDKLLALTKNDKDAFWLAQVHFSTGNYTRAQSFLSKQDLIARNPSCRYLAGHCLIKQSRFEEALNILGEKNPTHLITSSSNSRRKLQHNKGGSAHHGKTAARLERHEKRDEAAQEDAANIRFEAAMCFLRGLCYAKQNAFDRAKECYKDAVRIDVQCFEAFEQLMKNCLMSPDEEWQFLESLDFDAIQINDDTSSSQEAAEFTKMLYTTRLSKYKNPATFTAATETLSTHYNLANNPDLLLSKADLLFTQCRFKDALGITSSILQNDKYNFSMYPLHLACLYELQLKNSLFLVSHDLADNHPEEPCAWLAVGIYYLAINKVAEARRYFSKASMMDPHFGPAWIGFAHTFAAEGEHDQAISAYSTAARLFMGTHLPQLFLGMQNHMLNNMTLADEFLKTAYGLCKTDPLLLNEMGVVFYHQERLGDAVSMFSKSLEIADEIDSDSQAWISTRANLGHAYRRLHHWDQALAEFDEVLRQGGKDPSIFCAKGLVLMEQRRPFDAVYVFHEALAISPQDAIATELLNKALEETAGGSAGGNEEFEEDDDFERELTMKKAEAARTVAAMRKGKGKGKLRARISNGLGEEGNSLMDLSDDD</sequence>
<dbReference type="PANTHER" id="PTHR12558">
    <property type="entry name" value="CELL DIVISION CYCLE 16,23,27"/>
    <property type="match status" value="1"/>
</dbReference>
<feature type="repeat" description="TPR" evidence="7">
    <location>
        <begin position="517"/>
        <end position="550"/>
    </location>
</feature>
<keyword evidence="3" id="KW-0498">Mitosis</keyword>
<protein>
    <submittedName>
        <fullName evidence="9">Anaphase-promoting complex subunit</fullName>
    </submittedName>
</protein>